<dbReference type="InterPro" id="IPR001296">
    <property type="entry name" value="Glyco_trans_1"/>
</dbReference>
<dbReference type="Gene3D" id="3.40.50.2000">
    <property type="entry name" value="Glycogen Phosphorylase B"/>
    <property type="match status" value="2"/>
</dbReference>
<dbReference type="CDD" id="cd03801">
    <property type="entry name" value="GT4_PimA-like"/>
    <property type="match status" value="1"/>
</dbReference>
<evidence type="ECO:0000259" key="4">
    <source>
        <dbReference type="Pfam" id="PF13439"/>
    </source>
</evidence>
<feature type="domain" description="Glycosyltransferase subfamily 4-like N-terminal" evidence="4">
    <location>
        <begin position="25"/>
        <end position="193"/>
    </location>
</feature>
<keyword evidence="2 5" id="KW-0808">Transferase</keyword>
<dbReference type="GO" id="GO:0016757">
    <property type="term" value="F:glycosyltransferase activity"/>
    <property type="evidence" value="ECO:0007669"/>
    <property type="project" value="UniProtKB-KW"/>
</dbReference>
<keyword evidence="1" id="KW-0328">Glycosyltransferase</keyword>
<evidence type="ECO:0000256" key="2">
    <source>
        <dbReference type="ARBA" id="ARBA00022679"/>
    </source>
</evidence>
<dbReference type="Pfam" id="PF13439">
    <property type="entry name" value="Glyco_transf_4"/>
    <property type="match status" value="1"/>
</dbReference>
<dbReference type="AlphaFoldDB" id="A0A212RSB5"/>
<dbReference type="OrthoDB" id="9793726at2"/>
<accession>A0A212RSB5</accession>
<keyword evidence="6" id="KW-1185">Reference proteome</keyword>
<dbReference type="RefSeq" id="WP_088562485.1">
    <property type="nucleotide sequence ID" value="NZ_FYEH01000013.1"/>
</dbReference>
<gene>
    <name evidence="5" type="ORF">SAMN07250955_11360</name>
</gene>
<reference evidence="5 6" key="1">
    <citation type="submission" date="2017-06" db="EMBL/GenBank/DDBJ databases">
        <authorList>
            <person name="Kim H.J."/>
            <person name="Triplett B.A."/>
        </authorList>
    </citation>
    <scope>NUCLEOTIDE SEQUENCE [LARGE SCALE GENOMIC DNA]</scope>
    <source>
        <strain evidence="5 6">B29T1</strain>
    </source>
</reference>
<dbReference type="SUPFAM" id="SSF53756">
    <property type="entry name" value="UDP-Glycosyltransferase/glycogen phosphorylase"/>
    <property type="match status" value="1"/>
</dbReference>
<dbReference type="Pfam" id="PF00534">
    <property type="entry name" value="Glycos_transf_1"/>
    <property type="match status" value="1"/>
</dbReference>
<evidence type="ECO:0000313" key="5">
    <source>
        <dbReference type="EMBL" id="SNB75479.1"/>
    </source>
</evidence>
<dbReference type="PANTHER" id="PTHR12526">
    <property type="entry name" value="GLYCOSYLTRANSFERASE"/>
    <property type="match status" value="1"/>
</dbReference>
<sequence>MSKPSIFIAHPSDLLTDHLPNGDGLVAFGFINELAERGYRLHIATRGQSLSKPLPDNVTLHPLPTRSGNEALGRIEYMFAIRKLLKRLRAAERIDIVHQLNPVFAGLSLGLLGCNLPIVLGTYVARWPDEHDGKADRSRARKMMSTAVRSVVEGLQQLHADALLLTTPAARNRLALPSLVEKKIHLIRHGIDAKLFSPAADFPRRLADEQDLSILFYAHVDYRKGVFVLLEAFKIVARTIPNSRMTIVGRGDHMEEFKAKVAASGLGDRIEIKGRLDRGDAPSLMRDHSVYCLPSFGEPYGSTAVEAMSCGMPVVSSNDGGLGHIVPPGGGYKVPPGDPAALAEALCKVLSSATDRVGMGRINRLHIERHATWERVVDELEKVYRSVVSQPLAVDQDSRAVG</sequence>
<evidence type="ECO:0000259" key="3">
    <source>
        <dbReference type="Pfam" id="PF00534"/>
    </source>
</evidence>
<dbReference type="EMBL" id="FYEH01000013">
    <property type="protein sequence ID" value="SNB75479.1"/>
    <property type="molecule type" value="Genomic_DNA"/>
</dbReference>
<evidence type="ECO:0000313" key="6">
    <source>
        <dbReference type="Proteomes" id="UP000197065"/>
    </source>
</evidence>
<protein>
    <submittedName>
        <fullName evidence="5">Glycosyltransferase involved in cell wall bisynthesis</fullName>
    </submittedName>
</protein>
<proteinExistence type="predicted"/>
<dbReference type="Proteomes" id="UP000197065">
    <property type="component" value="Unassembled WGS sequence"/>
</dbReference>
<dbReference type="PANTHER" id="PTHR12526:SF510">
    <property type="entry name" value="D-INOSITOL 3-PHOSPHATE GLYCOSYLTRANSFERASE"/>
    <property type="match status" value="1"/>
</dbReference>
<evidence type="ECO:0000256" key="1">
    <source>
        <dbReference type="ARBA" id="ARBA00022676"/>
    </source>
</evidence>
<name>A0A212RSB5_9PROT</name>
<organism evidence="5 6">
    <name type="scientific">Arboricoccus pini</name>
    <dbReference type="NCBI Taxonomy" id="1963835"/>
    <lineage>
        <taxon>Bacteria</taxon>
        <taxon>Pseudomonadati</taxon>
        <taxon>Pseudomonadota</taxon>
        <taxon>Alphaproteobacteria</taxon>
        <taxon>Geminicoccales</taxon>
        <taxon>Geminicoccaceae</taxon>
        <taxon>Arboricoccus</taxon>
    </lineage>
</organism>
<feature type="domain" description="Glycosyl transferase family 1" evidence="3">
    <location>
        <begin position="204"/>
        <end position="361"/>
    </location>
</feature>
<dbReference type="InterPro" id="IPR028098">
    <property type="entry name" value="Glyco_trans_4-like_N"/>
</dbReference>